<keyword evidence="2" id="KW-1185">Reference proteome</keyword>
<comment type="caution">
    <text evidence="1">The sequence shown here is derived from an EMBL/GenBank/DDBJ whole genome shotgun (WGS) entry which is preliminary data.</text>
</comment>
<organism evidence="1 2">
    <name type="scientific">Amnibacterium endophyticum</name>
    <dbReference type="NCBI Taxonomy" id="2109337"/>
    <lineage>
        <taxon>Bacteria</taxon>
        <taxon>Bacillati</taxon>
        <taxon>Actinomycetota</taxon>
        <taxon>Actinomycetes</taxon>
        <taxon>Micrococcales</taxon>
        <taxon>Microbacteriaceae</taxon>
        <taxon>Amnibacterium</taxon>
    </lineage>
</organism>
<evidence type="ECO:0000313" key="1">
    <source>
        <dbReference type="EMBL" id="MFD1720102.1"/>
    </source>
</evidence>
<proteinExistence type="predicted"/>
<accession>A0ABW4LCK9</accession>
<dbReference type="EMBL" id="JBHUEA010000001">
    <property type="protein sequence ID" value="MFD1720102.1"/>
    <property type="molecule type" value="Genomic_DNA"/>
</dbReference>
<reference evidence="2" key="1">
    <citation type="journal article" date="2019" name="Int. J. Syst. Evol. Microbiol.">
        <title>The Global Catalogue of Microorganisms (GCM) 10K type strain sequencing project: providing services to taxonomists for standard genome sequencing and annotation.</title>
        <authorList>
            <consortium name="The Broad Institute Genomics Platform"/>
            <consortium name="The Broad Institute Genome Sequencing Center for Infectious Disease"/>
            <person name="Wu L."/>
            <person name="Ma J."/>
        </authorList>
    </citation>
    <scope>NUCLEOTIDE SEQUENCE [LARGE SCALE GENOMIC DNA]</scope>
    <source>
        <strain evidence="2">CGMCC 1.12471</strain>
    </source>
</reference>
<dbReference type="RefSeq" id="WP_377931309.1">
    <property type="nucleotide sequence ID" value="NZ_JBHUEA010000001.1"/>
</dbReference>
<protein>
    <recommendedName>
        <fullName evidence="3">Transcriptional regulator, AbiEi antitoxin, Type IV TA system</fullName>
    </recommendedName>
</protein>
<name>A0ABW4LCK9_9MICO</name>
<evidence type="ECO:0008006" key="3">
    <source>
        <dbReference type="Google" id="ProtNLM"/>
    </source>
</evidence>
<sequence>MSLTLPLLDPWRLEILVVKGGSHSSGERSALRRDVERGLLLRLRKGAYVDRLAYESLTPEGQHIVRMRALAAVSDGPIVFSHFSAGVAHGLPVLRSRLRALHVSPGTTNGTAVGTAPHRFPLRRDEVVELHGLLVTSSTRTVIDVAGGSPFDEGVMAADALLHSGVPRELLLLAVDLAGPRQAAQRIGDVVAFAHPAAESANESRGRVTMMRLGVEVPQLQHAFLLPSGVWVYSDFWFPKADAVAEADGDVKYLSPVLAPAGAGAAVLAEKHREDELRSLVAALARFGWQQAGSAALLAPVLARAGVLSTRPRTVLADYAAAARTARARFTPRRPSQ</sequence>
<dbReference type="Proteomes" id="UP001597347">
    <property type="component" value="Unassembled WGS sequence"/>
</dbReference>
<evidence type="ECO:0000313" key="2">
    <source>
        <dbReference type="Proteomes" id="UP001597347"/>
    </source>
</evidence>
<gene>
    <name evidence="1" type="ORF">ACFSBI_00945</name>
</gene>